<feature type="compositionally biased region" description="Basic residues" evidence="1">
    <location>
        <begin position="45"/>
        <end position="55"/>
    </location>
</feature>
<sequence length="110" mass="11868">MKAKAPQAQGMKWMARVKRRVKRDEDERAADEGTKAVTRALKTEKAKKKGKKKKLASYTVSVSSIRGDGAASGAPRRATQTSAARETISSTPRYASGNPFAALAGMSKKR</sequence>
<reference evidence="2" key="1">
    <citation type="submission" date="2017-04" db="EMBL/GenBank/DDBJ databases">
        <title>Population genomics of picophytoplankton unveils novel chromosome hypervariability.</title>
        <authorList>
            <consortium name="DOE Joint Genome Institute"/>
            <person name="Blanc-Mathieu R."/>
            <person name="Krasovec M."/>
            <person name="Hebrard M."/>
            <person name="Yau S."/>
            <person name="Desgranges E."/>
            <person name="Martin J."/>
            <person name="Schackwitz W."/>
            <person name="Kuo A."/>
            <person name="Salin G."/>
            <person name="Donnadieu C."/>
            <person name="Desdevises Y."/>
            <person name="Sanchez-Ferandin S."/>
            <person name="Moreau H."/>
            <person name="Rivals E."/>
            <person name="Grigoriev I.V."/>
            <person name="Grimsley N."/>
            <person name="Eyre-Walker A."/>
            <person name="Piganeau G."/>
        </authorList>
    </citation>
    <scope>NUCLEOTIDE SEQUENCE [LARGE SCALE GENOMIC DNA]</scope>
    <source>
        <strain evidence="2">RCC 1115</strain>
    </source>
</reference>
<feature type="compositionally biased region" description="Polar residues" evidence="1">
    <location>
        <begin position="78"/>
        <end position="93"/>
    </location>
</feature>
<name>A0A1Y5IE30_OSTTA</name>
<evidence type="ECO:0000313" key="2">
    <source>
        <dbReference type="EMBL" id="OUS47796.1"/>
    </source>
</evidence>
<dbReference type="Proteomes" id="UP000195557">
    <property type="component" value="Unassembled WGS sequence"/>
</dbReference>
<protein>
    <submittedName>
        <fullName evidence="2">Uncharacterized protein</fullName>
    </submittedName>
</protein>
<feature type="region of interest" description="Disordered" evidence="1">
    <location>
        <begin position="1"/>
        <end position="110"/>
    </location>
</feature>
<feature type="compositionally biased region" description="Basic and acidic residues" evidence="1">
    <location>
        <begin position="22"/>
        <end position="34"/>
    </location>
</feature>
<gene>
    <name evidence="2" type="ORF">BE221DRAFT_69524</name>
</gene>
<dbReference type="EMBL" id="KZ155776">
    <property type="protein sequence ID" value="OUS47796.1"/>
    <property type="molecule type" value="Genomic_DNA"/>
</dbReference>
<evidence type="ECO:0000256" key="1">
    <source>
        <dbReference type="SAM" id="MobiDB-lite"/>
    </source>
</evidence>
<dbReference type="AlphaFoldDB" id="A0A1Y5IE30"/>
<organism evidence="2">
    <name type="scientific">Ostreococcus tauri</name>
    <name type="common">Marine green alga</name>
    <dbReference type="NCBI Taxonomy" id="70448"/>
    <lineage>
        <taxon>Eukaryota</taxon>
        <taxon>Viridiplantae</taxon>
        <taxon>Chlorophyta</taxon>
        <taxon>Mamiellophyceae</taxon>
        <taxon>Mamiellales</taxon>
        <taxon>Bathycoccaceae</taxon>
        <taxon>Ostreococcus</taxon>
    </lineage>
</organism>
<accession>A0A1Y5IE30</accession>
<proteinExistence type="predicted"/>